<evidence type="ECO:0000313" key="2">
    <source>
        <dbReference type="EMBL" id="MXP00478.1"/>
    </source>
</evidence>
<dbReference type="SUPFAM" id="SSF50249">
    <property type="entry name" value="Nucleic acid-binding proteins"/>
    <property type="match status" value="1"/>
</dbReference>
<dbReference type="PIRSF" id="PIRSF002599">
    <property type="entry name" value="Cold_shock_A"/>
    <property type="match status" value="1"/>
</dbReference>
<dbReference type="Pfam" id="PF00313">
    <property type="entry name" value="CSD"/>
    <property type="match status" value="1"/>
</dbReference>
<name>A0A6I4U0J3_9SPHN</name>
<dbReference type="InterPro" id="IPR002059">
    <property type="entry name" value="CSP_DNA-bd"/>
</dbReference>
<dbReference type="OrthoDB" id="72963at2"/>
<dbReference type="EMBL" id="WTYJ01000003">
    <property type="protein sequence ID" value="MXP00478.1"/>
    <property type="molecule type" value="Genomic_DNA"/>
</dbReference>
<accession>A0A6I4U0J3</accession>
<dbReference type="GO" id="GO:0003676">
    <property type="term" value="F:nucleic acid binding"/>
    <property type="evidence" value="ECO:0007669"/>
    <property type="project" value="InterPro"/>
</dbReference>
<sequence length="70" mass="7373">MIHTGIVQSFSAETGIGVIKPDDGSAPIGVAIEAVRAAGMSELSVDQRLTYEIERHDDGTMKATSLIADE</sequence>
<dbReference type="RefSeq" id="WP_161392181.1">
    <property type="nucleotide sequence ID" value="NZ_JBHSCP010000002.1"/>
</dbReference>
<proteinExistence type="predicted"/>
<evidence type="ECO:0000313" key="3">
    <source>
        <dbReference type="Proteomes" id="UP000469430"/>
    </source>
</evidence>
<organism evidence="2 3">
    <name type="scientific">Croceibacterium xixiisoli</name>
    <dbReference type="NCBI Taxonomy" id="1476466"/>
    <lineage>
        <taxon>Bacteria</taxon>
        <taxon>Pseudomonadati</taxon>
        <taxon>Pseudomonadota</taxon>
        <taxon>Alphaproteobacteria</taxon>
        <taxon>Sphingomonadales</taxon>
        <taxon>Erythrobacteraceae</taxon>
        <taxon>Croceibacterium</taxon>
    </lineage>
</organism>
<gene>
    <name evidence="2" type="ORF">GRI97_15925</name>
</gene>
<dbReference type="InterPro" id="IPR012340">
    <property type="entry name" value="NA-bd_OB-fold"/>
</dbReference>
<comment type="caution">
    <text evidence="2">The sequence shown here is derived from an EMBL/GenBank/DDBJ whole genome shotgun (WGS) entry which is preliminary data.</text>
</comment>
<dbReference type="Gene3D" id="2.40.50.140">
    <property type="entry name" value="Nucleic acid-binding proteins"/>
    <property type="match status" value="1"/>
</dbReference>
<reference evidence="2 3" key="1">
    <citation type="submission" date="2019-12" db="EMBL/GenBank/DDBJ databases">
        <title>Genomic-based taxomic classification of the family Erythrobacteraceae.</title>
        <authorList>
            <person name="Xu L."/>
        </authorList>
    </citation>
    <scope>NUCLEOTIDE SEQUENCE [LARGE SCALE GENOMIC DNA]</scope>
    <source>
        <strain evidence="2 3">S36</strain>
    </source>
</reference>
<evidence type="ECO:0000259" key="1">
    <source>
        <dbReference type="Pfam" id="PF00313"/>
    </source>
</evidence>
<dbReference type="InterPro" id="IPR012156">
    <property type="entry name" value="Cold_shock_CspA"/>
</dbReference>
<protein>
    <submittedName>
        <fullName evidence="2">Cold-shock protein</fullName>
    </submittedName>
</protein>
<feature type="domain" description="CSD" evidence="1">
    <location>
        <begin position="4"/>
        <end position="65"/>
    </location>
</feature>
<dbReference type="Proteomes" id="UP000469430">
    <property type="component" value="Unassembled WGS sequence"/>
</dbReference>
<keyword evidence="3" id="KW-1185">Reference proteome</keyword>
<dbReference type="AlphaFoldDB" id="A0A6I4U0J3"/>